<keyword evidence="3" id="KW-1185">Reference proteome</keyword>
<dbReference type="AlphaFoldDB" id="A0A8B6M954"/>
<evidence type="ECO:0000313" key="3">
    <source>
        <dbReference type="Proteomes" id="UP000485880"/>
    </source>
</evidence>
<evidence type="ECO:0008006" key="4">
    <source>
        <dbReference type="Google" id="ProtNLM"/>
    </source>
</evidence>
<dbReference type="Gene3D" id="3.30.450.150">
    <property type="entry name" value="Haem-degrading domain"/>
    <property type="match status" value="1"/>
</dbReference>
<organism evidence="2 3">
    <name type="scientific">Methylocella tundrae</name>
    <dbReference type="NCBI Taxonomy" id="227605"/>
    <lineage>
        <taxon>Bacteria</taxon>
        <taxon>Pseudomonadati</taxon>
        <taxon>Pseudomonadota</taxon>
        <taxon>Alphaproteobacteria</taxon>
        <taxon>Hyphomicrobiales</taxon>
        <taxon>Beijerinckiaceae</taxon>
        <taxon>Methylocella</taxon>
    </lineage>
</organism>
<sequence>MKKRALLIGLGMLATQPFATAAMAGDQWSSQCDIPEAVITKIQSQLKTVVNLPDHNGGIFAPNRMWSAIVDRKGQFCSIISIGDAWPGSRAIAIAKAETANDFSNDGLSLSTANLYAPTQPGGSLYGLNNSNPFNPDYLAQNSLSPNYHIASNSDNWGGGNGPKVPGGIITFGGGVALYVGGKVIGGLGVSGDSSCADHAIAYRMRKAAGFDKIPSGVGPGGTDNILYAAAGTTPTGFQHPHCFPQDITP</sequence>
<reference evidence="2 3" key="1">
    <citation type="submission" date="2019-05" db="EMBL/GenBank/DDBJ databases">
        <authorList>
            <person name="Farhan Ul Haque M."/>
        </authorList>
    </citation>
    <scope>NUCLEOTIDE SEQUENCE [LARGE SCALE GENOMIC DNA]</scope>
    <source>
        <strain evidence="2">2</strain>
    </source>
</reference>
<feature type="chain" id="PRO_5032642776" description="Heme-binding protein" evidence="1">
    <location>
        <begin position="22"/>
        <end position="250"/>
    </location>
</feature>
<keyword evidence="1" id="KW-0732">Signal</keyword>
<accession>A0A8B6M954</accession>
<dbReference type="SUPFAM" id="SSF143744">
    <property type="entry name" value="GlcG-like"/>
    <property type="match status" value="1"/>
</dbReference>
<gene>
    <name evidence="2" type="ORF">MPC4_40031</name>
</gene>
<evidence type="ECO:0000313" key="2">
    <source>
        <dbReference type="EMBL" id="VTZ51434.1"/>
    </source>
</evidence>
<comment type="caution">
    <text evidence="2">The sequence shown here is derived from an EMBL/GenBank/DDBJ whole genome shotgun (WGS) entry which is preliminary data.</text>
</comment>
<evidence type="ECO:0000256" key="1">
    <source>
        <dbReference type="SAM" id="SignalP"/>
    </source>
</evidence>
<feature type="signal peptide" evidence="1">
    <location>
        <begin position="1"/>
        <end position="21"/>
    </location>
</feature>
<proteinExistence type="predicted"/>
<dbReference type="RefSeq" id="WP_174513246.1">
    <property type="nucleotide sequence ID" value="NZ_CABFMQ020000098.1"/>
</dbReference>
<protein>
    <recommendedName>
        <fullName evidence="4">Heme-binding protein</fullName>
    </recommendedName>
</protein>
<dbReference type="InterPro" id="IPR005624">
    <property type="entry name" value="PduO/GlcC-like"/>
</dbReference>
<dbReference type="EMBL" id="CABFMQ020000098">
    <property type="protein sequence ID" value="VTZ51434.1"/>
    <property type="molecule type" value="Genomic_DNA"/>
</dbReference>
<dbReference type="PANTHER" id="PTHR34309">
    <property type="entry name" value="SLR1406 PROTEIN"/>
    <property type="match status" value="1"/>
</dbReference>
<dbReference type="Pfam" id="PF03928">
    <property type="entry name" value="HbpS-like"/>
    <property type="match status" value="1"/>
</dbReference>
<name>A0A8B6M954_METTU</name>
<dbReference type="InterPro" id="IPR038084">
    <property type="entry name" value="PduO/GlcC-like_sf"/>
</dbReference>
<dbReference type="InterPro" id="IPR052517">
    <property type="entry name" value="GlcG_carb_metab_protein"/>
</dbReference>
<dbReference type="Proteomes" id="UP000485880">
    <property type="component" value="Unassembled WGS sequence"/>
</dbReference>
<dbReference type="PANTHER" id="PTHR34309:SF1">
    <property type="entry name" value="PROTEIN GLCG"/>
    <property type="match status" value="1"/>
</dbReference>